<protein>
    <submittedName>
        <fullName evidence="2">Uncharacterized protein</fullName>
    </submittedName>
</protein>
<dbReference type="PROSITE" id="PS51257">
    <property type="entry name" value="PROKAR_LIPOPROTEIN"/>
    <property type="match status" value="1"/>
</dbReference>
<gene>
    <name evidence="2" type="ORF">F511_38518</name>
</gene>
<name>A0A2Z7CQF8_9LAMI</name>
<keyword evidence="3" id="KW-1185">Reference proteome</keyword>
<keyword evidence="1" id="KW-0732">Signal</keyword>
<feature type="chain" id="PRO_5016262694" evidence="1">
    <location>
        <begin position="36"/>
        <end position="98"/>
    </location>
</feature>
<dbReference type="EMBL" id="KQ993081">
    <property type="protein sequence ID" value="KZV49311.1"/>
    <property type="molecule type" value="Genomic_DNA"/>
</dbReference>
<proteinExistence type="predicted"/>
<evidence type="ECO:0000313" key="3">
    <source>
        <dbReference type="Proteomes" id="UP000250235"/>
    </source>
</evidence>
<organism evidence="2 3">
    <name type="scientific">Dorcoceras hygrometricum</name>
    <dbReference type="NCBI Taxonomy" id="472368"/>
    <lineage>
        <taxon>Eukaryota</taxon>
        <taxon>Viridiplantae</taxon>
        <taxon>Streptophyta</taxon>
        <taxon>Embryophyta</taxon>
        <taxon>Tracheophyta</taxon>
        <taxon>Spermatophyta</taxon>
        <taxon>Magnoliopsida</taxon>
        <taxon>eudicotyledons</taxon>
        <taxon>Gunneridae</taxon>
        <taxon>Pentapetalae</taxon>
        <taxon>asterids</taxon>
        <taxon>lamiids</taxon>
        <taxon>Lamiales</taxon>
        <taxon>Gesneriaceae</taxon>
        <taxon>Didymocarpoideae</taxon>
        <taxon>Trichosporeae</taxon>
        <taxon>Loxocarpinae</taxon>
        <taxon>Dorcoceras</taxon>
    </lineage>
</organism>
<evidence type="ECO:0000313" key="2">
    <source>
        <dbReference type="EMBL" id="KZV49311.1"/>
    </source>
</evidence>
<dbReference type="Proteomes" id="UP000250235">
    <property type="component" value="Unassembled WGS sequence"/>
</dbReference>
<evidence type="ECO:0000256" key="1">
    <source>
        <dbReference type="SAM" id="SignalP"/>
    </source>
</evidence>
<dbReference type="AlphaFoldDB" id="A0A2Z7CQF8"/>
<reference evidence="2 3" key="1">
    <citation type="journal article" date="2015" name="Proc. Natl. Acad. Sci. U.S.A.">
        <title>The resurrection genome of Boea hygrometrica: A blueprint for survival of dehydration.</title>
        <authorList>
            <person name="Xiao L."/>
            <person name="Yang G."/>
            <person name="Zhang L."/>
            <person name="Yang X."/>
            <person name="Zhao S."/>
            <person name="Ji Z."/>
            <person name="Zhou Q."/>
            <person name="Hu M."/>
            <person name="Wang Y."/>
            <person name="Chen M."/>
            <person name="Xu Y."/>
            <person name="Jin H."/>
            <person name="Xiao X."/>
            <person name="Hu G."/>
            <person name="Bao F."/>
            <person name="Hu Y."/>
            <person name="Wan P."/>
            <person name="Li L."/>
            <person name="Deng X."/>
            <person name="Kuang T."/>
            <person name="Xiang C."/>
            <person name="Zhu J.K."/>
            <person name="Oliver M.J."/>
            <person name="He Y."/>
        </authorList>
    </citation>
    <scope>NUCLEOTIDE SEQUENCE [LARGE SCALE GENOMIC DNA]</scope>
    <source>
        <strain evidence="3">cv. XS01</strain>
    </source>
</reference>
<feature type="signal peptide" evidence="1">
    <location>
        <begin position="1"/>
        <end position="35"/>
    </location>
</feature>
<accession>A0A2Z7CQF8</accession>
<sequence>MGRSSWNISCARGLVVMLIVVACTTHMELVHPVEGQIVRVGQCLVGCGQRTVVCSINCLIRGGGLLRAIPCFQNCGSDDVACVTTCLGPQFHPKVECH</sequence>